<dbReference type="EC" id="2.3.2.6" evidence="4"/>
<dbReference type="GO" id="GO:0005737">
    <property type="term" value="C:cytoplasm"/>
    <property type="evidence" value="ECO:0007669"/>
    <property type="project" value="UniProtKB-SubCell"/>
</dbReference>
<evidence type="ECO:0000313" key="5">
    <source>
        <dbReference type="EMBL" id="GAK44639.1"/>
    </source>
</evidence>
<comment type="function">
    <text evidence="4">Functions in the N-end rule pathway of protein degradation where it conjugates Leu, Phe and, less efficiently, Met from aminoacyl-tRNAs to the N-termini of proteins containing an N-terminal arginine or lysine.</text>
</comment>
<dbReference type="GO" id="GO:0008914">
    <property type="term" value="F:leucyl-tRNA--protein transferase activity"/>
    <property type="evidence" value="ECO:0007669"/>
    <property type="project" value="UniProtKB-UniRule"/>
</dbReference>
<dbReference type="InterPro" id="IPR016181">
    <property type="entry name" value="Acyl_CoA_acyltransferase"/>
</dbReference>
<dbReference type="Pfam" id="PF03588">
    <property type="entry name" value="Leu_Phe_trans"/>
    <property type="match status" value="1"/>
</dbReference>
<dbReference type="AlphaFoldDB" id="A0A081B9C1"/>
<dbReference type="STRING" id="1333998.M2A_1138"/>
<dbReference type="RefSeq" id="WP_045444227.1">
    <property type="nucleotide sequence ID" value="NZ_BBIO01000004.1"/>
</dbReference>
<dbReference type="InterPro" id="IPR004616">
    <property type="entry name" value="Leu/Phe-tRNA_Trfase"/>
</dbReference>
<protein>
    <recommendedName>
        <fullName evidence="4">Leucyl/phenylalanyl-tRNA--protein transferase</fullName>
        <ecNumber evidence="4">2.3.2.6</ecNumber>
    </recommendedName>
    <alternativeName>
        <fullName evidence="4">L/F-transferase</fullName>
    </alternativeName>
    <alternativeName>
        <fullName evidence="4">Leucyltransferase</fullName>
    </alternativeName>
    <alternativeName>
        <fullName evidence="4">Phenyalanyltransferase</fullName>
    </alternativeName>
</protein>
<comment type="catalytic activity">
    <reaction evidence="4">
        <text>N-terminal L-arginyl-[protein] + L-leucyl-tRNA(Leu) = N-terminal L-leucyl-L-arginyl-[protein] + tRNA(Leu) + H(+)</text>
        <dbReference type="Rhea" id="RHEA:50416"/>
        <dbReference type="Rhea" id="RHEA-COMP:9613"/>
        <dbReference type="Rhea" id="RHEA-COMP:9622"/>
        <dbReference type="Rhea" id="RHEA-COMP:12672"/>
        <dbReference type="Rhea" id="RHEA-COMP:12673"/>
        <dbReference type="ChEBI" id="CHEBI:15378"/>
        <dbReference type="ChEBI" id="CHEBI:64719"/>
        <dbReference type="ChEBI" id="CHEBI:78442"/>
        <dbReference type="ChEBI" id="CHEBI:78494"/>
        <dbReference type="ChEBI" id="CHEBI:133044"/>
        <dbReference type="EC" id="2.3.2.6"/>
    </reaction>
</comment>
<sequence>MSELTADVLLRAYAYGVFPMAEDSTSQELFWIDPEERGILPLDAFHLPRRLRKTVRQNPFTIRVDTAFRQVMEACAASRPGREGTWINDQILSLYTELHEKGFAHSVECWQGGKLVGGLYGVRLGAAFFGESMFSEVKDASKVALVHLVARLRHGGFLLLDTQFVTDHLAQFGAVEIPRADYKILLQRAVTQQGDFYSLPLDAPPELVLQSVSQTS</sequence>
<dbReference type="eggNOG" id="COG2360">
    <property type="taxonomic scope" value="Bacteria"/>
</dbReference>
<dbReference type="FunFam" id="3.40.630.70:FF:000001">
    <property type="entry name" value="Leucyl/phenylalanyl-tRNA--protein transferase"/>
    <property type="match status" value="1"/>
</dbReference>
<evidence type="ECO:0000313" key="6">
    <source>
        <dbReference type="Proteomes" id="UP000028702"/>
    </source>
</evidence>
<comment type="catalytic activity">
    <reaction evidence="4">
        <text>L-phenylalanyl-tRNA(Phe) + an N-terminal L-alpha-aminoacyl-[protein] = an N-terminal L-phenylalanyl-L-alpha-aminoacyl-[protein] + tRNA(Phe)</text>
        <dbReference type="Rhea" id="RHEA:43632"/>
        <dbReference type="Rhea" id="RHEA-COMP:9668"/>
        <dbReference type="Rhea" id="RHEA-COMP:9699"/>
        <dbReference type="Rhea" id="RHEA-COMP:10636"/>
        <dbReference type="Rhea" id="RHEA-COMP:10637"/>
        <dbReference type="ChEBI" id="CHEBI:78442"/>
        <dbReference type="ChEBI" id="CHEBI:78531"/>
        <dbReference type="ChEBI" id="CHEBI:78597"/>
        <dbReference type="ChEBI" id="CHEBI:83561"/>
        <dbReference type="EC" id="2.3.2.6"/>
    </reaction>
</comment>
<dbReference type="SUPFAM" id="SSF55729">
    <property type="entry name" value="Acyl-CoA N-acyltransferases (Nat)"/>
    <property type="match status" value="1"/>
</dbReference>
<keyword evidence="1 4" id="KW-0963">Cytoplasm</keyword>
<proteinExistence type="inferred from homology"/>
<accession>A0A081B9C1</accession>
<keyword evidence="3 4" id="KW-0012">Acyltransferase</keyword>
<organism evidence="5 6">
    <name type="scientific">Tepidicaulis marinus</name>
    <dbReference type="NCBI Taxonomy" id="1333998"/>
    <lineage>
        <taxon>Bacteria</taxon>
        <taxon>Pseudomonadati</taxon>
        <taxon>Pseudomonadota</taxon>
        <taxon>Alphaproteobacteria</taxon>
        <taxon>Hyphomicrobiales</taxon>
        <taxon>Parvibaculaceae</taxon>
        <taxon>Tepidicaulis</taxon>
    </lineage>
</organism>
<keyword evidence="2 4" id="KW-0808">Transferase</keyword>
<comment type="catalytic activity">
    <reaction evidence="4">
        <text>N-terminal L-lysyl-[protein] + L-leucyl-tRNA(Leu) = N-terminal L-leucyl-L-lysyl-[protein] + tRNA(Leu) + H(+)</text>
        <dbReference type="Rhea" id="RHEA:12340"/>
        <dbReference type="Rhea" id="RHEA-COMP:9613"/>
        <dbReference type="Rhea" id="RHEA-COMP:9622"/>
        <dbReference type="Rhea" id="RHEA-COMP:12670"/>
        <dbReference type="Rhea" id="RHEA-COMP:12671"/>
        <dbReference type="ChEBI" id="CHEBI:15378"/>
        <dbReference type="ChEBI" id="CHEBI:65249"/>
        <dbReference type="ChEBI" id="CHEBI:78442"/>
        <dbReference type="ChEBI" id="CHEBI:78494"/>
        <dbReference type="ChEBI" id="CHEBI:133043"/>
        <dbReference type="EC" id="2.3.2.6"/>
    </reaction>
</comment>
<gene>
    <name evidence="4" type="primary">aat</name>
    <name evidence="5" type="ORF">M2A_1138</name>
</gene>
<dbReference type="PANTHER" id="PTHR30098">
    <property type="entry name" value="LEUCYL/PHENYLALANYL-TRNA--PROTEIN TRANSFERASE"/>
    <property type="match status" value="1"/>
</dbReference>
<keyword evidence="6" id="KW-1185">Reference proteome</keyword>
<reference evidence="5 6" key="1">
    <citation type="submission" date="2014-07" db="EMBL/GenBank/DDBJ databases">
        <title>Tepidicaulis marinum gen. nov., sp. nov., a novel marine bacterium denitrifying nitrate to nitrous oxide strictly under microaerobic conditions.</title>
        <authorList>
            <person name="Takeuchi M."/>
            <person name="Yamagishi T."/>
            <person name="Kamagata Y."/>
            <person name="Oshima K."/>
            <person name="Hattori M."/>
            <person name="Katayama T."/>
            <person name="Hanada S."/>
            <person name="Tamaki H."/>
            <person name="Marumo K."/>
            <person name="Maeda H."/>
            <person name="Nedachi M."/>
            <person name="Iwasaki W."/>
            <person name="Suwa Y."/>
            <person name="Sakata S."/>
        </authorList>
    </citation>
    <scope>NUCLEOTIDE SEQUENCE [LARGE SCALE GENOMIC DNA]</scope>
    <source>
        <strain evidence="5 6">MA2</strain>
    </source>
</reference>
<dbReference type="InterPro" id="IPR042203">
    <property type="entry name" value="Leu/Phe-tRNA_Trfase_C"/>
</dbReference>
<dbReference type="EMBL" id="BBIO01000004">
    <property type="protein sequence ID" value="GAK44639.1"/>
    <property type="molecule type" value="Genomic_DNA"/>
</dbReference>
<dbReference type="HAMAP" id="MF_00688">
    <property type="entry name" value="Leu_Phe_trans"/>
    <property type="match status" value="1"/>
</dbReference>
<evidence type="ECO:0000256" key="1">
    <source>
        <dbReference type="ARBA" id="ARBA00022490"/>
    </source>
</evidence>
<evidence type="ECO:0000256" key="4">
    <source>
        <dbReference type="HAMAP-Rule" id="MF_00688"/>
    </source>
</evidence>
<evidence type="ECO:0000256" key="2">
    <source>
        <dbReference type="ARBA" id="ARBA00022679"/>
    </source>
</evidence>
<dbReference type="GO" id="GO:0030163">
    <property type="term" value="P:protein catabolic process"/>
    <property type="evidence" value="ECO:0007669"/>
    <property type="project" value="UniProtKB-UniRule"/>
</dbReference>
<comment type="caution">
    <text evidence="5">The sequence shown here is derived from an EMBL/GenBank/DDBJ whole genome shotgun (WGS) entry which is preliminary data.</text>
</comment>
<comment type="similarity">
    <text evidence="4">Belongs to the L/F-transferase family.</text>
</comment>
<comment type="subcellular location">
    <subcellularLocation>
        <location evidence="4">Cytoplasm</location>
    </subcellularLocation>
</comment>
<dbReference type="Proteomes" id="UP000028702">
    <property type="component" value="Unassembled WGS sequence"/>
</dbReference>
<evidence type="ECO:0000256" key="3">
    <source>
        <dbReference type="ARBA" id="ARBA00023315"/>
    </source>
</evidence>
<dbReference type="NCBIfam" id="TIGR00667">
    <property type="entry name" value="aat"/>
    <property type="match status" value="1"/>
</dbReference>
<name>A0A081B9C1_9HYPH</name>
<dbReference type="Gene3D" id="3.40.630.70">
    <property type="entry name" value="Leucyl/phenylalanyl-tRNA-protein transferase, C-terminal domain"/>
    <property type="match status" value="1"/>
</dbReference>
<dbReference type="PANTHER" id="PTHR30098:SF2">
    <property type="entry name" value="LEUCYL_PHENYLALANYL-TRNA--PROTEIN TRANSFERASE"/>
    <property type="match status" value="1"/>
</dbReference>